<accession>A0A8K9UGT4</accession>
<dbReference type="FunFam" id="1.20.1280.290:FF:000005">
    <property type="entry name" value="PQ-loop repeat-containing protein 1"/>
    <property type="match status" value="1"/>
</dbReference>
<sequence length="306" mass="33787">MCVRLPVCLFVCVCACVCMYVCASACLFVCVCVCASACLSVCVCVCVCVCVYVCLCVYYVCASACLCVCVCMCVHLPVCVCVCACVCICMCGHLPVCVCVYMYVCASACLCVCVCVCVCVRLPVCVCFHTCRFGKQFEVTLLLQSVVMILTMLVMLNLCCSVQNTNRISTKQHHITDLEPRFFWSWDGFEDYLIFLLAFTLPCAFTTLLLLDSSLFVESLGFLAVLTEAMLGLPQLLQNQRNHSTTGMSVNMVLLWMAGDSFKTAYFALKESPLQFLLCGLTQVLVDLAILYQVCLYSQDPWDKLA</sequence>
<feature type="transmembrane region" description="Helical" evidence="5">
    <location>
        <begin position="220"/>
        <end position="237"/>
    </location>
</feature>
<reference evidence="7" key="2">
    <citation type="submission" date="2025-08" db="UniProtKB">
        <authorList>
            <consortium name="Ensembl"/>
        </authorList>
    </citation>
    <scope>IDENTIFICATION</scope>
</reference>
<evidence type="ECO:0000256" key="2">
    <source>
        <dbReference type="ARBA" id="ARBA00022692"/>
    </source>
</evidence>
<dbReference type="AlphaFoldDB" id="A0A8K9UGT4"/>
<feature type="transmembrane region" description="Helical" evidence="5">
    <location>
        <begin position="139"/>
        <end position="158"/>
    </location>
</feature>
<feature type="transmembrane region" description="Helical" evidence="5">
    <location>
        <begin position="101"/>
        <end position="127"/>
    </location>
</feature>
<dbReference type="GO" id="GO:0045332">
    <property type="term" value="P:phospholipid translocation"/>
    <property type="evidence" value="ECO:0007669"/>
    <property type="project" value="TreeGrafter"/>
</dbReference>
<evidence type="ECO:0000313" key="7">
    <source>
        <dbReference type="Ensembl" id="ENSOMYP00000109263.1"/>
    </source>
</evidence>
<feature type="chain" id="PRO_5035463782" description="PQ-loop repeat-containing protein 1" evidence="6">
    <location>
        <begin position="24"/>
        <end position="306"/>
    </location>
</feature>
<dbReference type="PANTHER" id="PTHR14856:SF11">
    <property type="entry name" value="PQ-LOOP REPEAT-CONTAINING PROTEIN 1 ISOFORM X1"/>
    <property type="match status" value="1"/>
</dbReference>
<feature type="signal peptide" evidence="6">
    <location>
        <begin position="1"/>
        <end position="23"/>
    </location>
</feature>
<keyword evidence="8" id="KW-1185">Reference proteome</keyword>
<keyword evidence="6" id="KW-0732">Signal</keyword>
<evidence type="ECO:0000256" key="3">
    <source>
        <dbReference type="ARBA" id="ARBA00022989"/>
    </source>
</evidence>
<feature type="transmembrane region" description="Helical" evidence="5">
    <location>
        <begin position="33"/>
        <end position="60"/>
    </location>
</feature>
<reference evidence="7" key="3">
    <citation type="submission" date="2025-09" db="UniProtKB">
        <authorList>
            <consortium name="Ensembl"/>
        </authorList>
    </citation>
    <scope>IDENTIFICATION</scope>
</reference>
<dbReference type="PANTHER" id="PTHR14856">
    <property type="entry name" value="PQ-LOOP REPEAT-CONTAINING PROTEIN 1-LIKE PROTEIN"/>
    <property type="match status" value="1"/>
</dbReference>
<dbReference type="InterPro" id="IPR006603">
    <property type="entry name" value="PQ-loop_rpt"/>
</dbReference>
<dbReference type="Gene3D" id="1.20.1280.290">
    <property type="match status" value="1"/>
</dbReference>
<feature type="transmembrane region" description="Helical" evidence="5">
    <location>
        <begin position="67"/>
        <end position="95"/>
    </location>
</feature>
<keyword evidence="2 5" id="KW-0812">Transmembrane</keyword>
<dbReference type="GO" id="GO:0005802">
    <property type="term" value="C:trans-Golgi network"/>
    <property type="evidence" value="ECO:0007669"/>
    <property type="project" value="TreeGrafter"/>
</dbReference>
<evidence type="ECO:0008006" key="9">
    <source>
        <dbReference type="Google" id="ProtNLM"/>
    </source>
</evidence>
<dbReference type="GO" id="GO:0016020">
    <property type="term" value="C:membrane"/>
    <property type="evidence" value="ECO:0007669"/>
    <property type="project" value="UniProtKB-SubCell"/>
</dbReference>
<evidence type="ECO:0000256" key="6">
    <source>
        <dbReference type="SAM" id="SignalP"/>
    </source>
</evidence>
<evidence type="ECO:0000256" key="1">
    <source>
        <dbReference type="ARBA" id="ARBA00004141"/>
    </source>
</evidence>
<dbReference type="InterPro" id="IPR052241">
    <property type="entry name" value="SLC66/Scramblase_ANY1"/>
</dbReference>
<dbReference type="GO" id="GO:0042147">
    <property type="term" value="P:retrograde transport, endosome to Golgi"/>
    <property type="evidence" value="ECO:0007669"/>
    <property type="project" value="TreeGrafter"/>
</dbReference>
<dbReference type="GeneTree" id="ENSGT00390000002381"/>
<name>A0A8K9UGT4_ONCMY</name>
<evidence type="ECO:0000313" key="8">
    <source>
        <dbReference type="Proteomes" id="UP000694395"/>
    </source>
</evidence>
<dbReference type="Ensembl" id="ENSOMYT00000131720.1">
    <property type="protein sequence ID" value="ENSOMYP00000109263.1"/>
    <property type="gene ID" value="ENSOMYG00000069105.1"/>
</dbReference>
<proteinExistence type="predicted"/>
<comment type="subcellular location">
    <subcellularLocation>
        <location evidence="1">Membrane</location>
        <topology evidence="1">Multi-pass membrane protein</topology>
    </subcellularLocation>
</comment>
<dbReference type="Proteomes" id="UP000694395">
    <property type="component" value="Chromosome 26"/>
</dbReference>
<reference evidence="7" key="1">
    <citation type="submission" date="2020-07" db="EMBL/GenBank/DDBJ databases">
        <title>A long reads based de novo assembly of the rainbow trout Arlee double haploid line genome.</title>
        <authorList>
            <person name="Gao G."/>
            <person name="Palti Y."/>
        </authorList>
    </citation>
    <scope>NUCLEOTIDE SEQUENCE [LARGE SCALE GENOMIC DNA]</scope>
</reference>
<protein>
    <recommendedName>
        <fullName evidence="9">PQ-loop repeat-containing protein 1</fullName>
    </recommendedName>
</protein>
<keyword evidence="4 5" id="KW-0472">Membrane</keyword>
<evidence type="ECO:0000256" key="5">
    <source>
        <dbReference type="SAM" id="Phobius"/>
    </source>
</evidence>
<feature type="transmembrane region" description="Helical" evidence="5">
    <location>
        <begin position="192"/>
        <end position="211"/>
    </location>
</feature>
<feature type="transmembrane region" description="Helical" evidence="5">
    <location>
        <begin position="276"/>
        <end position="299"/>
    </location>
</feature>
<organism evidence="7 8">
    <name type="scientific">Oncorhynchus mykiss</name>
    <name type="common">Rainbow trout</name>
    <name type="synonym">Salmo gairdneri</name>
    <dbReference type="NCBI Taxonomy" id="8022"/>
    <lineage>
        <taxon>Eukaryota</taxon>
        <taxon>Metazoa</taxon>
        <taxon>Chordata</taxon>
        <taxon>Craniata</taxon>
        <taxon>Vertebrata</taxon>
        <taxon>Euteleostomi</taxon>
        <taxon>Actinopterygii</taxon>
        <taxon>Neopterygii</taxon>
        <taxon>Teleostei</taxon>
        <taxon>Protacanthopterygii</taxon>
        <taxon>Salmoniformes</taxon>
        <taxon>Salmonidae</taxon>
        <taxon>Salmoninae</taxon>
        <taxon>Oncorhynchus</taxon>
    </lineage>
</organism>
<keyword evidence="3 5" id="KW-1133">Transmembrane helix</keyword>
<dbReference type="SMART" id="SM00679">
    <property type="entry name" value="CTNS"/>
    <property type="match status" value="1"/>
</dbReference>
<dbReference type="Pfam" id="PF04193">
    <property type="entry name" value="PQ-loop"/>
    <property type="match status" value="1"/>
</dbReference>
<dbReference type="GO" id="GO:0005829">
    <property type="term" value="C:cytosol"/>
    <property type="evidence" value="ECO:0007669"/>
    <property type="project" value="GOC"/>
</dbReference>
<evidence type="ECO:0000256" key="4">
    <source>
        <dbReference type="ARBA" id="ARBA00023136"/>
    </source>
</evidence>
<dbReference type="GO" id="GO:0005768">
    <property type="term" value="C:endosome"/>
    <property type="evidence" value="ECO:0007669"/>
    <property type="project" value="TreeGrafter"/>
</dbReference>